<feature type="domain" description="Glycosyl hydrolase family 13 catalytic" evidence="1">
    <location>
        <begin position="435"/>
        <end position="900"/>
    </location>
</feature>
<keyword evidence="3" id="KW-1185">Reference proteome</keyword>
<dbReference type="AlphaFoldDB" id="A0AA36HYF9"/>
<accession>A0AA36HYF9</accession>
<organism evidence="2 3">
    <name type="scientific">Effrenium voratum</name>
    <dbReference type="NCBI Taxonomy" id="2562239"/>
    <lineage>
        <taxon>Eukaryota</taxon>
        <taxon>Sar</taxon>
        <taxon>Alveolata</taxon>
        <taxon>Dinophyceae</taxon>
        <taxon>Suessiales</taxon>
        <taxon>Symbiodiniaceae</taxon>
        <taxon>Effrenium</taxon>
    </lineage>
</organism>
<reference evidence="2" key="1">
    <citation type="submission" date="2023-08" db="EMBL/GenBank/DDBJ databases">
        <authorList>
            <person name="Chen Y."/>
            <person name="Shah S."/>
            <person name="Dougan E. K."/>
            <person name="Thang M."/>
            <person name="Chan C."/>
        </authorList>
    </citation>
    <scope>NUCLEOTIDE SEQUENCE</scope>
</reference>
<sequence length="1100" mass="122087">MSAGAAADGFYTIEVLEGALSLDGQRLQTTFRSHFLLDRTKGAISHQSGAMEGLICQNRTRLCHRATGAEWMRIQNVGDGADWTEWRPYESVTSWASQPGVPVLVQYHAAQSASFMVGDCVGDGLKPCYASWHGHMFLRGEWNEWGQGADGSMEKIDHFTWASNVSFTKFTKSKLAPYPGSWEKSYGLHPERELLYNLPSFDPRSQTFAVEPYLSGTEASAAWMRRKDRWTANQGIASGAEFAQELWLNHLCTAAPPKCIPEANAQWQCHGFKPGQDQEWCRSAGVVGCMEYQENDQSAAMSSCGGCSCCARKVNFVDSGPNQTCCILFNDLLLNYTVTSDLTRCAPKHVQVEGTTTTTTAWLRTCSPRPLTLEEARMSGSTMTSPFYLGSQENAVTLQESLDWSRQRIGEAETNFAAELREPSPESWEDQVFYSILVDRFANGDISNDDSNIPDFQREQMKSKQPWSVQQWRHGGDLHGIKTRLSYLRDLGVTVLALSPIFLNSDGNYLGSCTTDLTSVDPNFGNKEILRELVKDAHSMGLRVVLDVQVNHACGRGLKYLGSSNNVDGVNLCVQSSEESYWNTERGEPLNEYGRSRMGWGDSLPAFLRHQSFYVRCGPAKLYRPGGQSFTDLPPENATAKEGGLLFPEIFQEDHFELNSMDPVLQELYTNMLKFWIAEVDIDGYRITAAAHVTADFTAYLSTHLRFYATALGKENFYIVGEVDQASTPYGASYLGRVQPGEGPQLLPKRVQGVMEELCQYYSALPQQSPGLLSSYPLQEAYHIRNTVLMGGEHAMDLYENKNTFEAVQRSREALSRGQPALALAAAESQRMRRLLSHAPGELWRLQIAMAWSFTWYGIPDLASGIEQGLNGLCYRNDQERMEMKKKMEEEHIPGDVAASILANCDYQALGQQTDGGFWHQDSFLGGPMRLGSAVPRVNDQVGILGRLMGSSGPHWCEDPVLDRQNQAFHLARALIRMRRSCAALRSTQDVAASGTFSEQLAYWKLHDAEAGSEQPLGMLVVLNIVASPSTAASKYTLPEQLPYKEGQAFIDLLQPERLAAVFTDANGTRNLLVPAELTPSHVAIFAPVEAAVEETRATG</sequence>
<evidence type="ECO:0000313" key="3">
    <source>
        <dbReference type="Proteomes" id="UP001178507"/>
    </source>
</evidence>
<evidence type="ECO:0000259" key="1">
    <source>
        <dbReference type="SMART" id="SM00642"/>
    </source>
</evidence>
<dbReference type="Gene3D" id="3.20.20.80">
    <property type="entry name" value="Glycosidases"/>
    <property type="match status" value="2"/>
</dbReference>
<proteinExistence type="predicted"/>
<evidence type="ECO:0000313" key="2">
    <source>
        <dbReference type="EMBL" id="CAJ1377629.1"/>
    </source>
</evidence>
<dbReference type="Proteomes" id="UP001178507">
    <property type="component" value="Unassembled WGS sequence"/>
</dbReference>
<dbReference type="PANTHER" id="PTHR10357">
    <property type="entry name" value="ALPHA-AMYLASE FAMILY MEMBER"/>
    <property type="match status" value="1"/>
</dbReference>
<dbReference type="Pfam" id="PF00128">
    <property type="entry name" value="Alpha-amylase"/>
    <property type="match status" value="1"/>
</dbReference>
<dbReference type="InterPro" id="IPR006047">
    <property type="entry name" value="GH13_cat_dom"/>
</dbReference>
<gene>
    <name evidence="2" type="ORF">EVOR1521_LOCUS6368</name>
</gene>
<dbReference type="GO" id="GO:0005975">
    <property type="term" value="P:carbohydrate metabolic process"/>
    <property type="evidence" value="ECO:0007669"/>
    <property type="project" value="InterPro"/>
</dbReference>
<dbReference type="SUPFAM" id="SSF51445">
    <property type="entry name" value="(Trans)glycosidases"/>
    <property type="match status" value="1"/>
</dbReference>
<dbReference type="SMART" id="SM00642">
    <property type="entry name" value="Aamy"/>
    <property type="match status" value="1"/>
</dbReference>
<protein>
    <recommendedName>
        <fullName evidence="1">Glycosyl hydrolase family 13 catalytic domain-containing protein</fullName>
    </recommendedName>
</protein>
<comment type="caution">
    <text evidence="2">The sequence shown here is derived from an EMBL/GenBank/DDBJ whole genome shotgun (WGS) entry which is preliminary data.</text>
</comment>
<name>A0AA36HYF9_9DINO</name>
<dbReference type="InterPro" id="IPR017853">
    <property type="entry name" value="GH"/>
</dbReference>
<dbReference type="EMBL" id="CAUJNA010000476">
    <property type="protein sequence ID" value="CAJ1377629.1"/>
    <property type="molecule type" value="Genomic_DNA"/>
</dbReference>